<dbReference type="AlphaFoldDB" id="A0A6J4K5K8"/>
<evidence type="ECO:0000313" key="4">
    <source>
        <dbReference type="EMBL" id="CAA9295794.1"/>
    </source>
</evidence>
<keyword evidence="3 4" id="KW-0132">Cell division</keyword>
<organism evidence="4">
    <name type="scientific">uncultured Chloroflexia bacterium</name>
    <dbReference type="NCBI Taxonomy" id="1672391"/>
    <lineage>
        <taxon>Bacteria</taxon>
        <taxon>Bacillati</taxon>
        <taxon>Chloroflexota</taxon>
        <taxon>Chloroflexia</taxon>
        <taxon>environmental samples</taxon>
    </lineage>
</organism>
<comment type="function">
    <text evidence="2 3">Prevents the cell division inhibition by proteins MinC and MinD at internal division sites while permitting inhibition at polar sites. This ensures cell division at the proper site by restricting the formation of a division septum at the midpoint of the long axis of the cell.</text>
</comment>
<sequence>MGFLDTLLGRKPQASSSVAKERLLTVLVHDRVKLTPDMMDAMREEIIAVISKYVDIADADAIDVSLLRGESSDHLKADIPVRRSRS</sequence>
<dbReference type="EMBL" id="CADCTR010001430">
    <property type="protein sequence ID" value="CAA9295794.1"/>
    <property type="molecule type" value="Genomic_DNA"/>
</dbReference>
<reference evidence="4" key="1">
    <citation type="submission" date="2020-02" db="EMBL/GenBank/DDBJ databases">
        <authorList>
            <person name="Meier V. D."/>
        </authorList>
    </citation>
    <scope>NUCLEOTIDE SEQUENCE</scope>
    <source>
        <strain evidence="4">AVDCRST_MAG93</strain>
    </source>
</reference>
<proteinExistence type="inferred from homology"/>
<gene>
    <name evidence="3" type="primary">minE</name>
    <name evidence="4" type="ORF">AVDCRST_MAG93-4246</name>
</gene>
<dbReference type="HAMAP" id="MF_00262">
    <property type="entry name" value="MinE"/>
    <property type="match status" value="1"/>
</dbReference>
<name>A0A6J4K5K8_9CHLR</name>
<evidence type="ECO:0000256" key="1">
    <source>
        <dbReference type="ARBA" id="ARBA00008168"/>
    </source>
</evidence>
<dbReference type="GO" id="GO:0051301">
    <property type="term" value="P:cell division"/>
    <property type="evidence" value="ECO:0007669"/>
    <property type="project" value="UniProtKB-KW"/>
</dbReference>
<accession>A0A6J4K5K8</accession>
<protein>
    <recommendedName>
        <fullName evidence="3">Cell division topological specificity factor</fullName>
    </recommendedName>
</protein>
<dbReference type="InterPro" id="IPR036707">
    <property type="entry name" value="MinE_sf"/>
</dbReference>
<dbReference type="Pfam" id="PF03776">
    <property type="entry name" value="MinE"/>
    <property type="match status" value="1"/>
</dbReference>
<dbReference type="Gene3D" id="3.30.1070.10">
    <property type="entry name" value="Cell division topological specificity factor MinE"/>
    <property type="match status" value="1"/>
</dbReference>
<dbReference type="SUPFAM" id="SSF55229">
    <property type="entry name" value="Cell division protein MinE topological specificity domain"/>
    <property type="match status" value="1"/>
</dbReference>
<keyword evidence="3" id="KW-0131">Cell cycle</keyword>
<evidence type="ECO:0000256" key="3">
    <source>
        <dbReference type="HAMAP-Rule" id="MF_00262"/>
    </source>
</evidence>
<evidence type="ECO:0000256" key="2">
    <source>
        <dbReference type="ARBA" id="ARBA00025265"/>
    </source>
</evidence>
<dbReference type="InterPro" id="IPR005527">
    <property type="entry name" value="MinE"/>
</dbReference>
<dbReference type="NCBIfam" id="TIGR01215">
    <property type="entry name" value="minE"/>
    <property type="match status" value="1"/>
</dbReference>
<dbReference type="NCBIfam" id="NF001422">
    <property type="entry name" value="PRK00296.1"/>
    <property type="match status" value="1"/>
</dbReference>
<comment type="similarity">
    <text evidence="1 3">Belongs to the MinE family.</text>
</comment>
<dbReference type="GO" id="GO:0032955">
    <property type="term" value="P:regulation of division septum assembly"/>
    <property type="evidence" value="ECO:0007669"/>
    <property type="project" value="InterPro"/>
</dbReference>